<dbReference type="OrthoDB" id="5985781at2"/>
<keyword evidence="3" id="KW-1185">Reference proteome</keyword>
<feature type="signal peptide" evidence="1">
    <location>
        <begin position="1"/>
        <end position="23"/>
    </location>
</feature>
<feature type="chain" id="PRO_5019712079" description="DUF1330 domain-containing protein" evidence="1">
    <location>
        <begin position="24"/>
        <end position="146"/>
    </location>
</feature>
<dbReference type="EMBL" id="CP032829">
    <property type="protein sequence ID" value="AYJ86482.1"/>
    <property type="molecule type" value="Genomic_DNA"/>
</dbReference>
<evidence type="ECO:0000313" key="2">
    <source>
        <dbReference type="EMBL" id="AYJ86482.1"/>
    </source>
</evidence>
<evidence type="ECO:0000256" key="1">
    <source>
        <dbReference type="SAM" id="SignalP"/>
    </source>
</evidence>
<dbReference type="KEGG" id="spha:D3Y57_11535"/>
<gene>
    <name evidence="2" type="ORF">D3Y57_11535</name>
</gene>
<reference evidence="2 3" key="1">
    <citation type="submission" date="2018-09" db="EMBL/GenBank/DDBJ databases">
        <title>Sphingomonas peninsula sp. nov., isolated from fildes peninsula, Antarctic soil.</title>
        <authorList>
            <person name="Yingchao G."/>
        </authorList>
    </citation>
    <scope>NUCLEOTIDE SEQUENCE [LARGE SCALE GENOMIC DNA]</scope>
    <source>
        <strain evidence="2 3">YZ-8</strain>
    </source>
</reference>
<dbReference type="AlphaFoldDB" id="A0A494TGP8"/>
<name>A0A494TGP8_SPHPE</name>
<evidence type="ECO:0008006" key="4">
    <source>
        <dbReference type="Google" id="ProtNLM"/>
    </source>
</evidence>
<dbReference type="RefSeq" id="WP_121153107.1">
    <property type="nucleotide sequence ID" value="NZ_CP032829.1"/>
</dbReference>
<keyword evidence="1" id="KW-0732">Signal</keyword>
<proteinExistence type="predicted"/>
<evidence type="ECO:0000313" key="3">
    <source>
        <dbReference type="Proteomes" id="UP000276254"/>
    </source>
</evidence>
<organism evidence="2 3">
    <name type="scientific">Sphingomonas paeninsulae</name>
    <dbReference type="NCBI Taxonomy" id="2319844"/>
    <lineage>
        <taxon>Bacteria</taxon>
        <taxon>Pseudomonadati</taxon>
        <taxon>Pseudomonadota</taxon>
        <taxon>Alphaproteobacteria</taxon>
        <taxon>Sphingomonadales</taxon>
        <taxon>Sphingomonadaceae</taxon>
        <taxon>Sphingomonas</taxon>
    </lineage>
</organism>
<dbReference type="Proteomes" id="UP000276254">
    <property type="component" value="Chromosome"/>
</dbReference>
<accession>A0A494TGP8</accession>
<sequence length="146" mass="16421">MKIHALISFALATAAIAVTPAVAQRSNSEPGNYTSISMIKVLPGQFENYMDFLANQWKKQNEFAKKKGYLVSYHVLSAIDPRAGEPDLFLVMEFKDWPTTAESKRRQDEFVAMMKMDEHQMDAASAGRGPMRTQMGSMTLQEVLLK</sequence>
<protein>
    <recommendedName>
        <fullName evidence="4">DUF1330 domain-containing protein</fullName>
    </recommendedName>
</protein>